<gene>
    <name evidence="1" type="ORF">IFM89_009031</name>
</gene>
<evidence type="ECO:0000313" key="1">
    <source>
        <dbReference type="EMBL" id="KAF9596353.1"/>
    </source>
</evidence>
<dbReference type="EMBL" id="JADFTS010000007">
    <property type="protein sequence ID" value="KAF9596353.1"/>
    <property type="molecule type" value="Genomic_DNA"/>
</dbReference>
<protein>
    <submittedName>
        <fullName evidence="1">Uncharacterized protein</fullName>
    </submittedName>
</protein>
<comment type="caution">
    <text evidence="1">The sequence shown here is derived from an EMBL/GenBank/DDBJ whole genome shotgun (WGS) entry which is preliminary data.</text>
</comment>
<proteinExistence type="predicted"/>
<dbReference type="AlphaFoldDB" id="A0A835HGC1"/>
<dbReference type="Proteomes" id="UP000631114">
    <property type="component" value="Unassembled WGS sequence"/>
</dbReference>
<name>A0A835HGC1_9MAGN</name>
<evidence type="ECO:0000313" key="2">
    <source>
        <dbReference type="Proteomes" id="UP000631114"/>
    </source>
</evidence>
<accession>A0A835HGC1</accession>
<sequence length="83" mass="9032">MASMALKCKSIRMIFESSNFGSIKQHVPLRYSSADLLPVIDENDPSVKSQISSACITSTDEFDATLDCSDRSLDGSADSNREP</sequence>
<organism evidence="1 2">
    <name type="scientific">Coptis chinensis</name>
    <dbReference type="NCBI Taxonomy" id="261450"/>
    <lineage>
        <taxon>Eukaryota</taxon>
        <taxon>Viridiplantae</taxon>
        <taxon>Streptophyta</taxon>
        <taxon>Embryophyta</taxon>
        <taxon>Tracheophyta</taxon>
        <taxon>Spermatophyta</taxon>
        <taxon>Magnoliopsida</taxon>
        <taxon>Ranunculales</taxon>
        <taxon>Ranunculaceae</taxon>
        <taxon>Coptidoideae</taxon>
        <taxon>Coptis</taxon>
    </lineage>
</organism>
<reference evidence="1 2" key="1">
    <citation type="submission" date="2020-10" db="EMBL/GenBank/DDBJ databases">
        <title>The Coptis chinensis genome and diversification of protoberbering-type alkaloids.</title>
        <authorList>
            <person name="Wang B."/>
            <person name="Shu S."/>
            <person name="Song C."/>
            <person name="Liu Y."/>
        </authorList>
    </citation>
    <scope>NUCLEOTIDE SEQUENCE [LARGE SCALE GENOMIC DNA]</scope>
    <source>
        <strain evidence="1">HL-2020</strain>
        <tissue evidence="1">Leaf</tissue>
    </source>
</reference>
<keyword evidence="2" id="KW-1185">Reference proteome</keyword>